<dbReference type="Gene3D" id="3.40.50.1820">
    <property type="entry name" value="alpha/beta hydrolase"/>
    <property type="match status" value="1"/>
</dbReference>
<dbReference type="AlphaFoldDB" id="A0A1H5AA26"/>
<evidence type="ECO:0008006" key="3">
    <source>
        <dbReference type="Google" id="ProtNLM"/>
    </source>
</evidence>
<gene>
    <name evidence="1" type="ORF">SAMN04489844_4314</name>
</gene>
<dbReference type="SUPFAM" id="SSF53474">
    <property type="entry name" value="alpha/beta-Hydrolases"/>
    <property type="match status" value="1"/>
</dbReference>
<dbReference type="Proteomes" id="UP000198742">
    <property type="component" value="Unassembled WGS sequence"/>
</dbReference>
<name>A0A1H5AA26_9ACTN</name>
<dbReference type="EMBL" id="FNRT01000002">
    <property type="protein sequence ID" value="SED38945.1"/>
    <property type="molecule type" value="Genomic_DNA"/>
</dbReference>
<dbReference type="InterPro" id="IPR010662">
    <property type="entry name" value="RBBP9/YdeN"/>
</dbReference>
<protein>
    <recommendedName>
        <fullName evidence="3">Serine aminopeptidase S33 domain-containing protein</fullName>
    </recommendedName>
</protein>
<proteinExistence type="predicted"/>
<sequence>MVATIVNNSPCRQWLTNRAFVRVGHAGSVNPIGDLTRRLVYQAGRTRGDLPPTTYELDRDGTVVRGWVTRPGSARAVVYFGGNIEDVSGWRQRFRTSLGGRTSYLVAYRGHGASDGIPTERDLVEDGIAVLLDVAGRHESVAVIGRSLGSGVAAQVCSDPRVRDVVESVVLVTPFDSLSGVMRTLFGGLPVDLLVPDRFPSVEHVGAIAAPILVVRAGHDTIVRPEATDRLVAALPPGARVVELPEEDHVSVAQPDAYWNEIQRFLGEPVT</sequence>
<dbReference type="PANTHER" id="PTHR12277">
    <property type="entry name" value="ALPHA/BETA HYDROLASE DOMAIN-CONTAINING PROTEIN"/>
    <property type="match status" value="1"/>
</dbReference>
<keyword evidence="2" id="KW-1185">Reference proteome</keyword>
<dbReference type="PANTHER" id="PTHR12277:SF81">
    <property type="entry name" value="PROTEIN ABHD13"/>
    <property type="match status" value="1"/>
</dbReference>
<organism evidence="1 2">
    <name type="scientific">Nocardioides exalbidus</name>
    <dbReference type="NCBI Taxonomy" id="402596"/>
    <lineage>
        <taxon>Bacteria</taxon>
        <taxon>Bacillati</taxon>
        <taxon>Actinomycetota</taxon>
        <taxon>Actinomycetes</taxon>
        <taxon>Propionibacteriales</taxon>
        <taxon>Nocardioidaceae</taxon>
        <taxon>Nocardioides</taxon>
    </lineage>
</organism>
<reference evidence="2" key="1">
    <citation type="submission" date="2016-10" db="EMBL/GenBank/DDBJ databases">
        <authorList>
            <person name="Varghese N."/>
            <person name="Submissions S."/>
        </authorList>
    </citation>
    <scope>NUCLEOTIDE SEQUENCE [LARGE SCALE GENOMIC DNA]</scope>
    <source>
        <strain evidence="2">DSM 22017</strain>
    </source>
</reference>
<dbReference type="GO" id="GO:0016787">
    <property type="term" value="F:hydrolase activity"/>
    <property type="evidence" value="ECO:0007669"/>
    <property type="project" value="InterPro"/>
</dbReference>
<dbReference type="Pfam" id="PF06821">
    <property type="entry name" value="Ser_hydrolase"/>
    <property type="match status" value="1"/>
</dbReference>
<evidence type="ECO:0000313" key="2">
    <source>
        <dbReference type="Proteomes" id="UP000198742"/>
    </source>
</evidence>
<evidence type="ECO:0000313" key="1">
    <source>
        <dbReference type="EMBL" id="SED38945.1"/>
    </source>
</evidence>
<dbReference type="InterPro" id="IPR029058">
    <property type="entry name" value="AB_hydrolase_fold"/>
</dbReference>
<accession>A0A1H5AA26</accession>
<dbReference type="STRING" id="402596.SAMN04489844_4314"/>